<proteinExistence type="predicted"/>
<dbReference type="EMBL" id="JAESVA010000002">
    <property type="protein sequence ID" value="MCB8879781.1"/>
    <property type="molecule type" value="Genomic_DNA"/>
</dbReference>
<dbReference type="RefSeq" id="WP_227306401.1">
    <property type="nucleotide sequence ID" value="NZ_JAESVA010000002.1"/>
</dbReference>
<dbReference type="InterPro" id="IPR029044">
    <property type="entry name" value="Nucleotide-diphossugar_trans"/>
</dbReference>
<dbReference type="Proteomes" id="UP000721844">
    <property type="component" value="Unassembled WGS sequence"/>
</dbReference>
<comment type="caution">
    <text evidence="1">The sequence shown here is derived from an EMBL/GenBank/DDBJ whole genome shotgun (WGS) entry which is preliminary data.</text>
</comment>
<keyword evidence="2" id="KW-1185">Reference proteome</keyword>
<protein>
    <submittedName>
        <fullName evidence="1">Uncharacterized protein</fullName>
    </submittedName>
</protein>
<organism evidence="1 2">
    <name type="scientific">Acidisoma cellulosilyticum</name>
    <dbReference type="NCBI Taxonomy" id="2802395"/>
    <lineage>
        <taxon>Bacteria</taxon>
        <taxon>Pseudomonadati</taxon>
        <taxon>Pseudomonadota</taxon>
        <taxon>Alphaproteobacteria</taxon>
        <taxon>Acetobacterales</taxon>
        <taxon>Acidocellaceae</taxon>
        <taxon>Acidisoma</taxon>
    </lineage>
</organism>
<accession>A0A964E2U6</accession>
<gene>
    <name evidence="1" type="ORF">ACELLULO517_06010</name>
</gene>
<reference evidence="1 2" key="1">
    <citation type="journal article" date="2021" name="Microorganisms">
        <title>Acidisoma silvae sp. nov. and Acidisomacellulosilytica sp. nov., Two Acidophilic Bacteria Isolated from Decaying Wood, Hydrolyzing Cellulose and Producing Poly-3-hydroxybutyrate.</title>
        <authorList>
            <person name="Mieszkin S."/>
            <person name="Pouder E."/>
            <person name="Uroz S."/>
            <person name="Simon-Colin C."/>
            <person name="Alain K."/>
        </authorList>
    </citation>
    <scope>NUCLEOTIDE SEQUENCE [LARGE SCALE GENOMIC DNA]</scope>
    <source>
        <strain evidence="1 2">HW T5.17</strain>
    </source>
</reference>
<evidence type="ECO:0000313" key="1">
    <source>
        <dbReference type="EMBL" id="MCB8879781.1"/>
    </source>
</evidence>
<evidence type="ECO:0000313" key="2">
    <source>
        <dbReference type="Proteomes" id="UP000721844"/>
    </source>
</evidence>
<sequence>MKWYLALNEGGTRGDIGLHTKLAVLSALQHTDLAPHLLYTGNRNGFTEWLEARGVNIINSRLPYLSVIEELAAAGRYHMLTVGHWLRTNVCLEEREDEHVFYTDVDVLFLKRPELAAIQPRYFAAAPEFDPTSWNYFNAGVMVLSPQAMRDDYAGFERYLVETLREKTHNFHDQIAYNVFYRGRWDRLPLELNWKPYWGLNDAAALLHFHGPKLGAISAIVEDRWHWDSNHGRQIGSLFIRHFESYLHAFQNIEAYIPALDAAEQDYLGHLLARLRSFDPTPHMQGVDVKFMDFRMFPE</sequence>
<dbReference type="Gene3D" id="3.90.550.10">
    <property type="entry name" value="Spore Coat Polysaccharide Biosynthesis Protein SpsA, Chain A"/>
    <property type="match status" value="1"/>
</dbReference>
<name>A0A964E2U6_9PROT</name>
<dbReference type="SUPFAM" id="SSF53448">
    <property type="entry name" value="Nucleotide-diphospho-sugar transferases"/>
    <property type="match status" value="1"/>
</dbReference>
<dbReference type="AlphaFoldDB" id="A0A964E2U6"/>